<dbReference type="CDD" id="cd03710">
    <property type="entry name" value="BipA_TypA_C"/>
    <property type="match status" value="1"/>
</dbReference>
<keyword evidence="1 3" id="KW-0547">Nucleotide-binding</keyword>
<evidence type="ECO:0000313" key="6">
    <source>
        <dbReference type="Proteomes" id="UP000234479"/>
    </source>
</evidence>
<dbReference type="CDD" id="cd03691">
    <property type="entry name" value="BipA_TypA_II"/>
    <property type="match status" value="1"/>
</dbReference>
<evidence type="ECO:0000256" key="3">
    <source>
        <dbReference type="HAMAP-Rule" id="MF_00849"/>
    </source>
</evidence>
<dbReference type="Pfam" id="PF00679">
    <property type="entry name" value="EFG_C"/>
    <property type="match status" value="1"/>
</dbReference>
<evidence type="ECO:0000313" key="5">
    <source>
        <dbReference type="EMBL" id="PLR27899.1"/>
    </source>
</evidence>
<dbReference type="InterPro" id="IPR047043">
    <property type="entry name" value="BipA_III"/>
</dbReference>
<dbReference type="NCBIfam" id="TIGR00231">
    <property type="entry name" value="small_GTP"/>
    <property type="match status" value="1"/>
</dbReference>
<sequence length="611" mass="67280">MSMRNIAIIAHVDHGKTTLVDQLLAQSGVFRANEATTERAMDSNDQERERGITILAKCTSVLWNGEAGETRINIIDTPGHADFGGEVERILGMVDGCVLLIDAEEGVMPQTKFVLTKALKMGLRPILCINKVDRAHADPDRVHNAAFDLFAAIGATDEQLDFPHIYASGRSGWATLDMNVPSDNLAPLFDLIVRHVPEPKQIAKRDEPFQILNVLIESDPFLGRLLTGRIESGRAVPGMAIHALDRNGKEIERGRITKVLAFRGLKRQPIDEGAEAGDIVAIAGMSKATVADTLCAMEVTEALPSQPIDPPTISMTVSVNDSPLAGREGDKVQSRVIRDRLLKEAESNVAIRVTESTEGDAYEVSGRGELQLGVLIENMRREGFEVSISRPRVVFQADPETGKRLEPMEDVMIDVDDEFSGIVIEKLSLRKAELKDMGPSGAGKTRIQLTAPSRSLIGYQGEFLTDTRGSGVLNRVFSHYEAYKGAIDQQRKGVLISNSDGETAAYALWNLEERGTMFVGAGEKTYQGMIIGENARQDDMDVNPMKAKQLTNVRASGKDESIRLTPPRKMTLEQAIAYIEEDELVEVTPKNIRLRKQTLNPSFRKKRVKED</sequence>
<keyword evidence="6" id="KW-1185">Reference proteome</keyword>
<comment type="caution">
    <text evidence="5">The sequence shown here is derived from an EMBL/GenBank/DDBJ whole genome shotgun (WGS) entry which is preliminary data.</text>
</comment>
<name>A0A2N5DPC3_9CAUL</name>
<dbReference type="Pfam" id="PF00009">
    <property type="entry name" value="GTP_EFTU"/>
    <property type="match status" value="1"/>
</dbReference>
<dbReference type="GO" id="GO:0000049">
    <property type="term" value="F:tRNA binding"/>
    <property type="evidence" value="ECO:0007669"/>
    <property type="project" value="UniProtKB-KW"/>
</dbReference>
<dbReference type="SUPFAM" id="SSF54980">
    <property type="entry name" value="EF-G C-terminal domain-like"/>
    <property type="match status" value="2"/>
</dbReference>
<feature type="binding site" evidence="3">
    <location>
        <begin position="13"/>
        <end position="18"/>
    </location>
    <ligand>
        <name>GTP</name>
        <dbReference type="ChEBI" id="CHEBI:37565"/>
    </ligand>
</feature>
<dbReference type="GO" id="GO:0003924">
    <property type="term" value="F:GTPase activity"/>
    <property type="evidence" value="ECO:0007669"/>
    <property type="project" value="UniProtKB-UniRule"/>
</dbReference>
<dbReference type="FunFam" id="3.30.70.870:FF:000003">
    <property type="entry name" value="GTP-binding protein TypA"/>
    <property type="match status" value="1"/>
</dbReference>
<keyword evidence="3" id="KW-0694">RNA-binding</keyword>
<accession>A0A2N5DPC3</accession>
<keyword evidence="3" id="KW-0690">Ribosome biogenesis</keyword>
<dbReference type="CDD" id="cd16263">
    <property type="entry name" value="BipA_III"/>
    <property type="match status" value="1"/>
</dbReference>
<evidence type="ECO:0000256" key="2">
    <source>
        <dbReference type="ARBA" id="ARBA00023134"/>
    </source>
</evidence>
<dbReference type="InterPro" id="IPR048876">
    <property type="entry name" value="BipA_C"/>
</dbReference>
<keyword evidence="3" id="KW-0378">Hydrolase</keyword>
<dbReference type="InterPro" id="IPR000795">
    <property type="entry name" value="T_Tr_GTP-bd_dom"/>
</dbReference>
<dbReference type="InterPro" id="IPR042116">
    <property type="entry name" value="TypA/BipA_C"/>
</dbReference>
<comment type="similarity">
    <text evidence="3">Belongs to the TRAFAC class translation factor GTPase superfamily. Classic translation factor GTPase family. BipA subfamily.</text>
</comment>
<dbReference type="Pfam" id="PF03144">
    <property type="entry name" value="GTP_EFTU_D2"/>
    <property type="match status" value="1"/>
</dbReference>
<dbReference type="InterPro" id="IPR035647">
    <property type="entry name" value="EFG_III/V"/>
</dbReference>
<dbReference type="SMART" id="SM00838">
    <property type="entry name" value="EFG_C"/>
    <property type="match status" value="1"/>
</dbReference>
<keyword evidence="3" id="KW-0820">tRNA-binding</keyword>
<dbReference type="InterPro" id="IPR031157">
    <property type="entry name" value="G_TR_CS"/>
</dbReference>
<comment type="catalytic activity">
    <reaction evidence="3">
        <text>GTP + H2O = GDP + phosphate + H(+)</text>
        <dbReference type="Rhea" id="RHEA:19669"/>
        <dbReference type="ChEBI" id="CHEBI:15377"/>
        <dbReference type="ChEBI" id="CHEBI:15378"/>
        <dbReference type="ChEBI" id="CHEBI:37565"/>
        <dbReference type="ChEBI" id="CHEBI:43474"/>
        <dbReference type="ChEBI" id="CHEBI:58189"/>
    </reaction>
</comment>
<keyword evidence="3" id="KW-0699">rRNA-binding</keyword>
<evidence type="ECO:0000256" key="1">
    <source>
        <dbReference type="ARBA" id="ARBA00022741"/>
    </source>
</evidence>
<comment type="subunit">
    <text evidence="3">Monomer.</text>
</comment>
<keyword evidence="2 3" id="KW-0342">GTP-binding</keyword>
<dbReference type="EC" id="3.6.5.-" evidence="3"/>
<dbReference type="OrthoDB" id="9802948at2"/>
<dbReference type="FunFam" id="3.30.70.240:FF:000002">
    <property type="entry name" value="GTP-binding protein TypA"/>
    <property type="match status" value="1"/>
</dbReference>
<dbReference type="NCBIfam" id="TIGR01394">
    <property type="entry name" value="TypA_BipA"/>
    <property type="match status" value="1"/>
</dbReference>
<dbReference type="Gene3D" id="2.40.50.250">
    <property type="entry name" value="bipa protein"/>
    <property type="match status" value="1"/>
</dbReference>
<dbReference type="GO" id="GO:0097216">
    <property type="term" value="F:guanosine tetraphosphate binding"/>
    <property type="evidence" value="ECO:0007669"/>
    <property type="project" value="UniProtKB-ARBA"/>
</dbReference>
<dbReference type="PROSITE" id="PS51722">
    <property type="entry name" value="G_TR_2"/>
    <property type="match status" value="1"/>
</dbReference>
<dbReference type="EMBL" id="PJRS01000011">
    <property type="protein sequence ID" value="PLR27899.1"/>
    <property type="molecule type" value="Genomic_DNA"/>
</dbReference>
<dbReference type="GO" id="GO:0000027">
    <property type="term" value="P:ribosomal large subunit assembly"/>
    <property type="evidence" value="ECO:0007669"/>
    <property type="project" value="UniProtKB-UniRule"/>
</dbReference>
<dbReference type="InterPro" id="IPR006298">
    <property type="entry name" value="BipA"/>
</dbReference>
<dbReference type="InterPro" id="IPR000640">
    <property type="entry name" value="EFG_V-like"/>
</dbReference>
<dbReference type="PANTHER" id="PTHR42908">
    <property type="entry name" value="TRANSLATION ELONGATION FACTOR-RELATED"/>
    <property type="match status" value="1"/>
</dbReference>
<dbReference type="InterPro" id="IPR005225">
    <property type="entry name" value="Small_GTP-bd"/>
</dbReference>
<dbReference type="FunFam" id="2.40.50.250:FF:000001">
    <property type="entry name" value="GTP-binding protein TypA"/>
    <property type="match status" value="1"/>
</dbReference>
<dbReference type="Proteomes" id="UP000234479">
    <property type="component" value="Unassembled WGS sequence"/>
</dbReference>
<evidence type="ECO:0000259" key="4">
    <source>
        <dbReference type="PROSITE" id="PS51722"/>
    </source>
</evidence>
<gene>
    <name evidence="5" type="primary">typA</name>
    <name evidence="3" type="synonym">bipA</name>
    <name evidence="5" type="ORF">SGCZBJ_05965</name>
</gene>
<feature type="domain" description="Tr-type G" evidence="4">
    <location>
        <begin position="1"/>
        <end position="200"/>
    </location>
</feature>
<feature type="binding site" evidence="3">
    <location>
        <begin position="130"/>
        <end position="133"/>
    </location>
    <ligand>
        <name>GTP</name>
        <dbReference type="ChEBI" id="CHEBI:37565"/>
    </ligand>
</feature>
<dbReference type="Gene3D" id="3.40.50.300">
    <property type="entry name" value="P-loop containing nucleotide triphosphate hydrolases"/>
    <property type="match status" value="1"/>
</dbReference>
<comment type="subcellular location">
    <subcellularLocation>
        <location evidence="3">Cytoplasm</location>
    </subcellularLocation>
    <text evidence="3">Binds to ribosomes.</text>
</comment>
<dbReference type="Pfam" id="PF21018">
    <property type="entry name" value="BipA_C"/>
    <property type="match status" value="1"/>
</dbReference>
<dbReference type="RefSeq" id="WP_101717097.1">
    <property type="nucleotide sequence ID" value="NZ_PJRS01000011.1"/>
</dbReference>
<dbReference type="GO" id="GO:0005829">
    <property type="term" value="C:cytosol"/>
    <property type="evidence" value="ECO:0007669"/>
    <property type="project" value="TreeGrafter"/>
</dbReference>
<keyword evidence="3" id="KW-0963">Cytoplasm</keyword>
<dbReference type="GO" id="GO:0005525">
    <property type="term" value="F:GTP binding"/>
    <property type="evidence" value="ECO:0007669"/>
    <property type="project" value="UniProtKB-UniRule"/>
</dbReference>
<dbReference type="InterPro" id="IPR004161">
    <property type="entry name" value="EFTu-like_2"/>
</dbReference>
<dbReference type="InterPro" id="IPR047041">
    <property type="entry name" value="BipA_GTP-bd_dom"/>
</dbReference>
<dbReference type="InterPro" id="IPR009000">
    <property type="entry name" value="Transl_B-barrel_sf"/>
</dbReference>
<dbReference type="Gene3D" id="3.30.70.870">
    <property type="entry name" value="Elongation Factor G (Translational Gtpase), domain 3"/>
    <property type="match status" value="1"/>
</dbReference>
<reference evidence="5 6" key="1">
    <citation type="submission" date="2017-12" db="EMBL/GenBank/DDBJ databases">
        <title>The genome sequence of Caulobacter sp. 410.</title>
        <authorList>
            <person name="Gao J."/>
            <person name="Mao X."/>
            <person name="Sun J."/>
        </authorList>
    </citation>
    <scope>NUCLEOTIDE SEQUENCE [LARGE SCALE GENOMIC DNA]</scope>
    <source>
        <strain evidence="5 6">410</strain>
    </source>
</reference>
<dbReference type="GO" id="GO:1990904">
    <property type="term" value="C:ribonucleoprotein complex"/>
    <property type="evidence" value="ECO:0007669"/>
    <property type="project" value="TreeGrafter"/>
</dbReference>
<dbReference type="InterPro" id="IPR047042">
    <property type="entry name" value="BipA_II"/>
</dbReference>
<proteinExistence type="inferred from homology"/>
<dbReference type="Gene3D" id="3.30.70.240">
    <property type="match status" value="1"/>
</dbReference>
<dbReference type="SUPFAM" id="SSF52540">
    <property type="entry name" value="P-loop containing nucleoside triphosphate hydrolases"/>
    <property type="match status" value="1"/>
</dbReference>
<dbReference type="CDD" id="cd01891">
    <property type="entry name" value="TypA_BipA"/>
    <property type="match status" value="1"/>
</dbReference>
<dbReference type="GO" id="GO:0019843">
    <property type="term" value="F:rRNA binding"/>
    <property type="evidence" value="ECO:0007669"/>
    <property type="project" value="UniProtKB-KW"/>
</dbReference>
<dbReference type="SUPFAM" id="SSF50447">
    <property type="entry name" value="Translation proteins"/>
    <property type="match status" value="1"/>
</dbReference>
<dbReference type="HAMAP" id="MF_00849">
    <property type="entry name" value="BipA"/>
    <property type="match status" value="1"/>
</dbReference>
<protein>
    <recommendedName>
        <fullName evidence="3">Large ribosomal subunit assembly factor BipA</fullName>
        <ecNumber evidence="3">3.6.5.-</ecNumber>
    </recommendedName>
    <alternativeName>
        <fullName evidence="3">GTP-binding protein BipA</fullName>
    </alternativeName>
</protein>
<dbReference type="InterPro" id="IPR035651">
    <property type="entry name" value="BipA_V"/>
</dbReference>
<dbReference type="PROSITE" id="PS00301">
    <property type="entry name" value="G_TR_1"/>
    <property type="match status" value="1"/>
</dbReference>
<dbReference type="InterPro" id="IPR027417">
    <property type="entry name" value="P-loop_NTPase"/>
</dbReference>
<dbReference type="AlphaFoldDB" id="A0A2N5DPC3"/>
<dbReference type="FunFam" id="3.40.50.300:FF:000055">
    <property type="entry name" value="GTP-binding protein TypA"/>
    <property type="match status" value="1"/>
</dbReference>
<organism evidence="5 6">
    <name type="scientific">Caulobacter zeae</name>
    <dbReference type="NCBI Taxonomy" id="2055137"/>
    <lineage>
        <taxon>Bacteria</taxon>
        <taxon>Pseudomonadati</taxon>
        <taxon>Pseudomonadota</taxon>
        <taxon>Alphaproteobacteria</taxon>
        <taxon>Caulobacterales</taxon>
        <taxon>Caulobacteraceae</taxon>
        <taxon>Caulobacter</taxon>
    </lineage>
</organism>
<comment type="function">
    <text evidence="3">A 50S ribosomal subunit assembly protein with GTPase activity, required for 50S subunit assembly at low temperatures, may also play a role in translation. Binds GTP and analogs. Binds the 70S ribosome between the 30S and 50S subunits, in a similar position as ribosome-bound EF-G; it contacts a number of ribosomal proteins, both rRNAs and the A-site tRNA.</text>
</comment>
<dbReference type="PANTHER" id="PTHR42908:SF8">
    <property type="entry name" value="TR-TYPE G DOMAIN-CONTAINING PROTEIN"/>
    <property type="match status" value="1"/>
</dbReference>
<dbReference type="PRINTS" id="PR00315">
    <property type="entry name" value="ELONGATNFCT"/>
</dbReference>
<dbReference type="Gene3D" id="2.40.30.10">
    <property type="entry name" value="Translation factors"/>
    <property type="match status" value="1"/>
</dbReference>
<dbReference type="GO" id="GO:0043022">
    <property type="term" value="F:ribosome binding"/>
    <property type="evidence" value="ECO:0007669"/>
    <property type="project" value="UniProtKB-UniRule"/>
</dbReference>